<organism evidence="1 2">
    <name type="scientific">Paramuricea clavata</name>
    <name type="common">Red gorgonian</name>
    <name type="synonym">Violescent sea-whip</name>
    <dbReference type="NCBI Taxonomy" id="317549"/>
    <lineage>
        <taxon>Eukaryota</taxon>
        <taxon>Metazoa</taxon>
        <taxon>Cnidaria</taxon>
        <taxon>Anthozoa</taxon>
        <taxon>Octocorallia</taxon>
        <taxon>Malacalcyonacea</taxon>
        <taxon>Plexauridae</taxon>
        <taxon>Paramuricea</taxon>
    </lineage>
</organism>
<reference evidence="1" key="1">
    <citation type="submission" date="2020-04" db="EMBL/GenBank/DDBJ databases">
        <authorList>
            <person name="Alioto T."/>
            <person name="Alioto T."/>
            <person name="Gomez Garrido J."/>
        </authorList>
    </citation>
    <scope>NUCLEOTIDE SEQUENCE</scope>
    <source>
        <strain evidence="1">A484AB</strain>
    </source>
</reference>
<accession>A0A7D9JQM8</accession>
<dbReference type="OrthoDB" id="6007253at2759"/>
<keyword evidence="2" id="KW-1185">Reference proteome</keyword>
<evidence type="ECO:0000313" key="2">
    <source>
        <dbReference type="Proteomes" id="UP001152795"/>
    </source>
</evidence>
<comment type="caution">
    <text evidence="1">The sequence shown here is derived from an EMBL/GenBank/DDBJ whole genome shotgun (WGS) entry which is preliminary data.</text>
</comment>
<dbReference type="EMBL" id="CACRXK020019424">
    <property type="protein sequence ID" value="CAB4033645.1"/>
    <property type="molecule type" value="Genomic_DNA"/>
</dbReference>
<dbReference type="AlphaFoldDB" id="A0A7D9JQM8"/>
<name>A0A7D9JQM8_PARCT</name>
<sequence>MVSELQCTVQEVPDILHTVRSAVVINQFGEIIKVTKNDVFKVSNGEQTEEWILEVHCIILVGPIRCSFYTFVDGRYFIPAFHNRQVVYHQWTGTPKFMPHLYERDSVQPICNLQRKVIMYPEPENTENPSYFLCIDFNKPELLKPVQVPVYPELGDTVKIKGAGNQEWYGKVLNVNLTQRKVTVQWYQETNRPGIWSALKDEDEVNFRSIISLATAKKTFGGFAINDT</sequence>
<proteinExistence type="predicted"/>
<protein>
    <submittedName>
        <fullName evidence="1">Uncharacterized protein</fullName>
    </submittedName>
</protein>
<dbReference type="Proteomes" id="UP001152795">
    <property type="component" value="Unassembled WGS sequence"/>
</dbReference>
<gene>
    <name evidence="1" type="ORF">PACLA_8A085029</name>
</gene>
<evidence type="ECO:0000313" key="1">
    <source>
        <dbReference type="EMBL" id="CAB4033645.1"/>
    </source>
</evidence>